<name>A0A8T9QFT2_9BACT</name>
<reference evidence="1" key="1">
    <citation type="submission" date="2022-04" db="EMBL/GenBank/DDBJ databases">
        <title>Hymenobacter sp. isolated from the air.</title>
        <authorList>
            <person name="Won M."/>
            <person name="Lee C.-M."/>
            <person name="Woen H.-Y."/>
            <person name="Kwon S.-W."/>
        </authorList>
    </citation>
    <scope>NUCLEOTIDE SEQUENCE</scope>
    <source>
        <strain evidence="1">5116S-3</strain>
        <plasmid evidence="1">unnamed2</plasmid>
    </source>
</reference>
<keyword evidence="1" id="KW-0614">Plasmid</keyword>
<dbReference type="Proteomes" id="UP000831796">
    <property type="component" value="Plasmid unnamed2"/>
</dbReference>
<gene>
    <name evidence="1" type="ORF">MUN79_29725</name>
</gene>
<dbReference type="KEGG" id="hcu:MUN79_29725"/>
<proteinExistence type="predicted"/>
<evidence type="ECO:0000313" key="2">
    <source>
        <dbReference type="Proteomes" id="UP000831796"/>
    </source>
</evidence>
<geneLocation type="plasmid" evidence="1 2">
    <name>unnamed2</name>
</geneLocation>
<accession>A0A8T9QFT2</accession>
<dbReference type="AlphaFoldDB" id="A0A8T9QFT2"/>
<sequence length="299" mass="33559">MFYPLKTIHVDKRSKTIGPDFQVSMTRLCACFIMLSREKNAGSFDFVYAADLLKSVVTQDYFPLTSNFKRKLLFLNLIAHPDWPDYSLNLSPSTLRLTPAALNQLILEQDLVRLDAELHGLIGKVAQNLVRKAGSKSWTAKGLLGAVDALHKKENNWRAVKLFVAGKARTAESVLAIVRGPDPEFRDPIRFALLEAYPGPSAFPRLAKIIASLIPYELDDLEPSVFADIIAADPERGLESYIELIDRNWSLGELLNKARNECADLSPKLAQVHAAYTRWDEAIRTSVLQRFHDLIRLGS</sequence>
<organism evidence="1 2">
    <name type="scientific">Hymenobacter cellulosilyticus</name>
    <dbReference type="NCBI Taxonomy" id="2932248"/>
    <lineage>
        <taxon>Bacteria</taxon>
        <taxon>Pseudomonadati</taxon>
        <taxon>Bacteroidota</taxon>
        <taxon>Cytophagia</taxon>
        <taxon>Cytophagales</taxon>
        <taxon>Hymenobacteraceae</taxon>
        <taxon>Hymenobacter</taxon>
    </lineage>
</organism>
<keyword evidence="2" id="KW-1185">Reference proteome</keyword>
<dbReference type="RefSeq" id="WP_244678594.1">
    <property type="nucleotide sequence ID" value="NZ_CP095048.1"/>
</dbReference>
<dbReference type="EMBL" id="CP095048">
    <property type="protein sequence ID" value="UOQ75261.1"/>
    <property type="molecule type" value="Genomic_DNA"/>
</dbReference>
<evidence type="ECO:0000313" key="1">
    <source>
        <dbReference type="EMBL" id="UOQ75261.1"/>
    </source>
</evidence>
<protein>
    <submittedName>
        <fullName evidence="1">Uncharacterized protein</fullName>
    </submittedName>
</protein>